<dbReference type="PANTHER" id="PTHR22870:SF408">
    <property type="entry name" value="OS09G0560450 PROTEIN"/>
    <property type="match status" value="1"/>
</dbReference>
<accession>A0A834VGE2</accession>
<dbReference type="EnsemblMetazoa" id="SSS_4136s_mrna">
    <property type="protein sequence ID" value="KAF7496692.1"/>
    <property type="gene ID" value="SSS_4136"/>
</dbReference>
<dbReference type="InterPro" id="IPR000210">
    <property type="entry name" value="BTB/POZ_dom"/>
</dbReference>
<dbReference type="InterPro" id="IPR000408">
    <property type="entry name" value="Reg_chr_condens"/>
</dbReference>
<reference evidence="6" key="1">
    <citation type="journal article" date="2020" name="PLoS Negl. Trop. Dis.">
        <title>High-quality nuclear genome for Sarcoptes scabiei-A critical resource for a neglected parasite.</title>
        <authorList>
            <person name="Korhonen P.K."/>
            <person name="Gasser R.B."/>
            <person name="Ma G."/>
            <person name="Wang T."/>
            <person name="Stroehlein A.J."/>
            <person name="Young N.D."/>
            <person name="Ang C.S."/>
            <person name="Fernando D.D."/>
            <person name="Lu H.C."/>
            <person name="Taylor S."/>
            <person name="Reynolds S.L."/>
            <person name="Mofiz E."/>
            <person name="Najaraj S.H."/>
            <person name="Gowda H."/>
            <person name="Madugundu A."/>
            <person name="Renuse S."/>
            <person name="Holt D."/>
            <person name="Pandey A."/>
            <person name="Papenfuss A.T."/>
            <person name="Fischer K."/>
        </authorList>
    </citation>
    <scope>NUCLEOTIDE SEQUENCE [LARGE SCALE GENOMIC DNA]</scope>
</reference>
<feature type="repeat" description="RCC1" evidence="2">
    <location>
        <begin position="212"/>
        <end position="270"/>
    </location>
</feature>
<keyword evidence="6" id="KW-1185">Reference proteome</keyword>
<dbReference type="SMART" id="SM00225">
    <property type="entry name" value="BTB"/>
    <property type="match status" value="2"/>
</dbReference>
<feature type="domain" description="BTB" evidence="3">
    <location>
        <begin position="630"/>
        <end position="709"/>
    </location>
</feature>
<proteinExistence type="predicted"/>
<dbReference type="PRINTS" id="PR00633">
    <property type="entry name" value="RCCNDNSATION"/>
</dbReference>
<dbReference type="InterPro" id="IPR058923">
    <property type="entry name" value="RCC1-like_dom"/>
</dbReference>
<evidence type="ECO:0000313" key="6">
    <source>
        <dbReference type="Proteomes" id="UP000070412"/>
    </source>
</evidence>
<dbReference type="OrthoDB" id="10256179at2759"/>
<dbReference type="AlphaFoldDB" id="A0A834VGE2"/>
<dbReference type="SUPFAM" id="SSF50985">
    <property type="entry name" value="RCC1/BLIP-II"/>
    <property type="match status" value="1"/>
</dbReference>
<dbReference type="InterPro" id="IPR009091">
    <property type="entry name" value="RCC1/BLIP-II"/>
</dbReference>
<dbReference type="InterPro" id="IPR051210">
    <property type="entry name" value="Ub_ligase/GEF_domain"/>
</dbReference>
<dbReference type="InterPro" id="IPR011333">
    <property type="entry name" value="SKP1/BTB/POZ_sf"/>
</dbReference>
<reference evidence="4" key="2">
    <citation type="submission" date="2020-01" db="EMBL/GenBank/DDBJ databases">
        <authorList>
            <person name="Korhonen P.K.K."/>
            <person name="Guangxu M.G."/>
            <person name="Wang T.W."/>
            <person name="Stroehlein A.J.S."/>
            <person name="Young N.D."/>
            <person name="Ang C.-S.A."/>
            <person name="Fernando D.W.F."/>
            <person name="Lu H.L."/>
            <person name="Taylor S.T."/>
            <person name="Ehtesham M.E.M."/>
            <person name="Najaraj S.H.N."/>
            <person name="Harsha G.H.G."/>
            <person name="Madugundu A.M."/>
            <person name="Renuse S.R."/>
            <person name="Holt D.H."/>
            <person name="Pandey A.P."/>
            <person name="Papenfuss A.P."/>
            <person name="Gasser R.B.G."/>
            <person name="Fischer K.F."/>
        </authorList>
    </citation>
    <scope>NUCLEOTIDE SEQUENCE</scope>
    <source>
        <strain evidence="4">SSS_KF_BRIS2020</strain>
    </source>
</reference>
<dbReference type="Pfam" id="PF25390">
    <property type="entry name" value="WD40_RLD"/>
    <property type="match status" value="1"/>
</dbReference>
<dbReference type="SUPFAM" id="SSF54695">
    <property type="entry name" value="POZ domain"/>
    <property type="match status" value="1"/>
</dbReference>
<feature type="repeat" description="RCC1" evidence="2">
    <location>
        <begin position="49"/>
        <end position="101"/>
    </location>
</feature>
<dbReference type="PANTHER" id="PTHR22870">
    <property type="entry name" value="REGULATOR OF CHROMOSOME CONDENSATION"/>
    <property type="match status" value="1"/>
</dbReference>
<evidence type="ECO:0000256" key="1">
    <source>
        <dbReference type="ARBA" id="ARBA00022737"/>
    </source>
</evidence>
<dbReference type="EMBL" id="WVUK01000002">
    <property type="protein sequence ID" value="KAF7496692.1"/>
    <property type="molecule type" value="Genomic_DNA"/>
</dbReference>
<gene>
    <name evidence="4" type="ORF">SSS_4136</name>
</gene>
<evidence type="ECO:0000313" key="5">
    <source>
        <dbReference type="EnsemblMetazoa" id="KAF7496692.1"/>
    </source>
</evidence>
<reference evidence="5" key="3">
    <citation type="submission" date="2022-06" db="UniProtKB">
        <authorList>
            <consortium name="EnsemblMetazoa"/>
        </authorList>
    </citation>
    <scope>IDENTIFICATION</scope>
</reference>
<evidence type="ECO:0000259" key="3">
    <source>
        <dbReference type="PROSITE" id="PS50097"/>
    </source>
</evidence>
<name>A0A834VGE2_SARSC</name>
<dbReference type="PROSITE" id="PS00626">
    <property type="entry name" value="RCC1_2"/>
    <property type="match status" value="2"/>
</dbReference>
<dbReference type="Gene3D" id="2.130.10.30">
    <property type="entry name" value="Regulator of chromosome condensation 1/beta-lactamase-inhibitor protein II"/>
    <property type="match status" value="1"/>
</dbReference>
<protein>
    <submittedName>
        <fullName evidence="4">RCC1 and BTB domain-containing protein 2</fullName>
    </submittedName>
</protein>
<organism evidence="4">
    <name type="scientific">Sarcoptes scabiei</name>
    <name type="common">Itch mite</name>
    <name type="synonym">Acarus scabiei</name>
    <dbReference type="NCBI Taxonomy" id="52283"/>
    <lineage>
        <taxon>Eukaryota</taxon>
        <taxon>Metazoa</taxon>
        <taxon>Ecdysozoa</taxon>
        <taxon>Arthropoda</taxon>
        <taxon>Chelicerata</taxon>
        <taxon>Arachnida</taxon>
        <taxon>Acari</taxon>
        <taxon>Acariformes</taxon>
        <taxon>Sarcoptiformes</taxon>
        <taxon>Astigmata</taxon>
        <taxon>Psoroptidia</taxon>
        <taxon>Sarcoptoidea</taxon>
        <taxon>Sarcoptidae</taxon>
        <taxon>Sarcoptinae</taxon>
        <taxon>Sarcoptes</taxon>
    </lineage>
</organism>
<dbReference type="Gene3D" id="3.30.710.10">
    <property type="entry name" value="Potassium Channel Kv1.1, Chain A"/>
    <property type="match status" value="2"/>
</dbReference>
<evidence type="ECO:0000256" key="2">
    <source>
        <dbReference type="PROSITE-ProRule" id="PRU00235"/>
    </source>
</evidence>
<dbReference type="PROSITE" id="PS50012">
    <property type="entry name" value="RCC1_3"/>
    <property type="match status" value="4"/>
</dbReference>
<keyword evidence="1" id="KW-0677">Repeat</keyword>
<feature type="repeat" description="RCC1" evidence="2">
    <location>
        <begin position="154"/>
        <end position="211"/>
    </location>
</feature>
<feature type="repeat" description="RCC1" evidence="2">
    <location>
        <begin position="102"/>
        <end position="153"/>
    </location>
</feature>
<evidence type="ECO:0000313" key="4">
    <source>
        <dbReference type="EMBL" id="KAF7496692.1"/>
    </source>
</evidence>
<dbReference type="Proteomes" id="UP000070412">
    <property type="component" value="Unassembled WGS sequence"/>
</dbReference>
<dbReference type="PROSITE" id="PS50097">
    <property type="entry name" value="BTB"/>
    <property type="match status" value="1"/>
</dbReference>
<sequence length="814" mass="93550">MSSHEYSLFRFFIDEVHEDPSKIKLLTKIYNKDSLKSELLSLVWTNIHRQCWAFGHNGSGCLGVDRSTTRIAKPTLIKTLCGQELIKLCSGHRFVLALNDKGQCFSWGNNKFGQLGLGKSLSQISRPVLIDSIEEPIVDIACGLNHALVLTKNQEIFSFGSNLTGSIGNGTTFHQLKPYNVTSFADKLPFGGIDFVEISCGGWHSAAINQKGELFVWGWNQNGQCGSNNFKGNVLNPTRISLESKALKESNFLVRSIRCGQHHSLILCYDSKVYAIGDNSFGQCCRDINKVPYCKSPCLIEFDHDVDEIEAWSKSNISVAKSMKNFFIWGTDSKDGSDKGHLRKISLNSMIGLNASINWILSKIDADSYPDDNKRLRTDYDHSFSSERILIQNEYRSSNLNNLMESFNNPNESDLILSVENDSFRSEKLETNFSKSLNSFIFVNRLVLEKFENFFQKLPSSLVIENDDGTGNTENFSNEIDTISQDTIVIRDGFRLKLSSLTIIINNQRKKFQKIILDGRKVTKKALYAYLMFIYSTKNYMVIDRTDLVDVLRLADTLQEISLIDFCFQNLILKNTVAAELICELFCKSVLLDLKIIENLCHQTMMKLFLEPSRRKQIAEELYRGRDETYDLDLRLSNQSVTIKCHRLILLVGSNFYQSLSETQLLENEIEQSSLMKLDSLCFRSDLFSFQSFDWYIYHIYHNRFPFDVIATDMATEMFKFSKIFNDIDIEKKMFEILREKINAENACHFYIEYCQIVGHNLIDCSIEKLIQICMEKVSKDLDKMICGNYFHKLLENPNILQSFFIHLSRFLKH</sequence>